<dbReference type="Proteomes" id="UP000019753">
    <property type="component" value="Unassembled WGS sequence"/>
</dbReference>
<evidence type="ECO:0000256" key="1">
    <source>
        <dbReference type="ARBA" id="ARBA00022729"/>
    </source>
</evidence>
<organism evidence="4 5">
    <name type="scientific">Actinotalea ferrariae CF5-4</name>
    <dbReference type="NCBI Taxonomy" id="948458"/>
    <lineage>
        <taxon>Bacteria</taxon>
        <taxon>Bacillati</taxon>
        <taxon>Actinomycetota</taxon>
        <taxon>Actinomycetes</taxon>
        <taxon>Micrococcales</taxon>
        <taxon>Cellulomonadaceae</taxon>
        <taxon>Actinotalea</taxon>
    </lineage>
</organism>
<dbReference type="InterPro" id="IPR029050">
    <property type="entry name" value="Immunoprotect_excell_Ig-like"/>
</dbReference>
<name>A0A021VX37_9CELL</name>
<keyword evidence="5" id="KW-1185">Reference proteome</keyword>
<dbReference type="OrthoDB" id="3430849at2"/>
<accession>A0A021VX37</accession>
<reference evidence="4 5" key="1">
    <citation type="submission" date="2014-01" db="EMBL/GenBank/DDBJ databases">
        <title>Actinotalea ferrariae CF5-4.</title>
        <authorList>
            <person name="Chen F."/>
            <person name="Li Y."/>
            <person name="Wang G."/>
        </authorList>
    </citation>
    <scope>NUCLEOTIDE SEQUENCE [LARGE SCALE GENOMIC DNA]</scope>
    <source>
        <strain evidence="4 5">CF5-4</strain>
    </source>
</reference>
<feature type="compositionally biased region" description="Acidic residues" evidence="2">
    <location>
        <begin position="106"/>
        <end position="123"/>
    </location>
</feature>
<dbReference type="Gene3D" id="2.60.40.1240">
    <property type="match status" value="1"/>
</dbReference>
<feature type="compositionally biased region" description="Pro residues" evidence="2">
    <location>
        <begin position="1"/>
        <end position="46"/>
    </location>
</feature>
<keyword evidence="1" id="KW-0732">Signal</keyword>
<dbReference type="InterPro" id="IPR029051">
    <property type="entry name" value="DUF4352"/>
</dbReference>
<comment type="caution">
    <text evidence="4">The sequence shown here is derived from an EMBL/GenBank/DDBJ whole genome shotgun (WGS) entry which is preliminary data.</text>
</comment>
<proteinExistence type="predicted"/>
<sequence length="257" mass="25744">MSHTPPPPPPSNAGGYPPPGQGGYPPPGQGGYPPPGPYGPVPPGGPAPTSKKSWFARHKVLTGIGGLVLVVMFATALGGGAEEQEGSAPSAGASSDAGAGAADDVTAPEEEAAEEEAPAEEAPAEVAPGIGATVADGKFEFVVTQVETGVAQVGDEFFNQTAQGQFVLVHVTVTNIGDQAQYFDGSSQKLLDTAGRTHSADTGAAIYLGDTESFLNQINPGNTVEGVVVFDVPVDAQLASIELHDSPFSGGVTVALG</sequence>
<dbReference type="EMBL" id="AXCW01000078">
    <property type="protein sequence ID" value="EYR63642.1"/>
    <property type="molecule type" value="Genomic_DNA"/>
</dbReference>
<protein>
    <submittedName>
        <fullName evidence="4">Mpr protein</fullName>
    </submittedName>
</protein>
<feature type="region of interest" description="Disordered" evidence="2">
    <location>
        <begin position="81"/>
        <end position="126"/>
    </location>
</feature>
<dbReference type="Pfam" id="PF11611">
    <property type="entry name" value="DUF4352"/>
    <property type="match status" value="1"/>
</dbReference>
<feature type="compositionally biased region" description="Low complexity" evidence="2">
    <location>
        <begin position="86"/>
        <end position="104"/>
    </location>
</feature>
<gene>
    <name evidence="4" type="ORF">N866_19095</name>
</gene>
<evidence type="ECO:0000313" key="5">
    <source>
        <dbReference type="Proteomes" id="UP000019753"/>
    </source>
</evidence>
<evidence type="ECO:0000313" key="4">
    <source>
        <dbReference type="EMBL" id="EYR63642.1"/>
    </source>
</evidence>
<feature type="domain" description="DUF4352" evidence="3">
    <location>
        <begin position="129"/>
        <end position="251"/>
    </location>
</feature>
<evidence type="ECO:0000256" key="2">
    <source>
        <dbReference type="SAM" id="MobiDB-lite"/>
    </source>
</evidence>
<dbReference type="AlphaFoldDB" id="A0A021VX37"/>
<dbReference type="RefSeq" id="WP_034225445.1">
    <property type="nucleotide sequence ID" value="NZ_AXCW01000078.1"/>
</dbReference>
<evidence type="ECO:0000259" key="3">
    <source>
        <dbReference type="Pfam" id="PF11611"/>
    </source>
</evidence>
<feature type="region of interest" description="Disordered" evidence="2">
    <location>
        <begin position="1"/>
        <end position="50"/>
    </location>
</feature>